<sequence length="34" mass="4036">MDKLSRRFRVTYGEIKQLEQLNRALGWKGVRNGD</sequence>
<accession>A0A7Y9LVU0</accession>
<dbReference type="EMBL" id="JACBYQ010000002">
    <property type="protein sequence ID" value="NYE96527.1"/>
    <property type="molecule type" value="Genomic_DNA"/>
</dbReference>
<protein>
    <submittedName>
        <fullName evidence="1">Uncharacterized protein</fullName>
    </submittedName>
</protein>
<comment type="caution">
    <text evidence="1">The sequence shown here is derived from an EMBL/GenBank/DDBJ whole genome shotgun (WGS) entry which is preliminary data.</text>
</comment>
<keyword evidence="2" id="KW-1185">Reference proteome</keyword>
<evidence type="ECO:0000313" key="1">
    <source>
        <dbReference type="EMBL" id="NYE96527.1"/>
    </source>
</evidence>
<organism evidence="1 2">
    <name type="scientific">Psychromicrobium silvestre</name>
    <dbReference type="NCBI Taxonomy" id="1645614"/>
    <lineage>
        <taxon>Bacteria</taxon>
        <taxon>Bacillati</taxon>
        <taxon>Actinomycetota</taxon>
        <taxon>Actinomycetes</taxon>
        <taxon>Micrococcales</taxon>
        <taxon>Micrococcaceae</taxon>
        <taxon>Psychromicrobium</taxon>
    </lineage>
</organism>
<evidence type="ECO:0000313" key="2">
    <source>
        <dbReference type="Proteomes" id="UP000521748"/>
    </source>
</evidence>
<gene>
    <name evidence="1" type="ORF">FHU41_002777</name>
</gene>
<proteinExistence type="predicted"/>
<reference evidence="1 2" key="1">
    <citation type="submission" date="2020-07" db="EMBL/GenBank/DDBJ databases">
        <title>Sequencing the genomes of 1000 actinobacteria strains.</title>
        <authorList>
            <person name="Klenk H.-P."/>
        </authorList>
    </citation>
    <scope>NUCLEOTIDE SEQUENCE [LARGE SCALE GENOMIC DNA]</scope>
    <source>
        <strain evidence="1 2">DSM 102047</strain>
    </source>
</reference>
<dbReference type="AlphaFoldDB" id="A0A7Y9LVU0"/>
<name>A0A7Y9LVU0_9MICC</name>
<dbReference type="Proteomes" id="UP000521748">
    <property type="component" value="Unassembled WGS sequence"/>
</dbReference>